<sequence>MPPSRRLAAVLPLCLIAAASIAQLPRNGANPVVSPQNSATISYADTADMVLAAPLLAIVTVDQSTALKGPQAAGVAPGLARLFVEATVDTLVRGAGGISPKVSYLVDIPLDTANRTPKPPKLKKQRFLVLARPVAGRPAEIMLVGPKAHIPWTPDAEARVRRVLAETLAPGAAPAITGITSAFHVPGSLPGESETQIFLKTADSRPISLNVLRRPGERPRWAVSLTEMVDNSAAPPPRDTLLWYRLACGLPRLMPQTVVDSLQGADKAAAQADYQLVLAGLGACGRSR</sequence>
<feature type="chain" id="PRO_5045897821" evidence="1">
    <location>
        <begin position="23"/>
        <end position="288"/>
    </location>
</feature>
<dbReference type="RefSeq" id="WP_273686524.1">
    <property type="nucleotide sequence ID" value="NZ_CP117411.1"/>
</dbReference>
<dbReference type="Proteomes" id="UP001220395">
    <property type="component" value="Chromosome"/>
</dbReference>
<evidence type="ECO:0000313" key="3">
    <source>
        <dbReference type="Proteomes" id="UP001220395"/>
    </source>
</evidence>
<name>A0ABY7TH69_9SPHN</name>
<dbReference type="EMBL" id="CP117411">
    <property type="protein sequence ID" value="WCT72558.1"/>
    <property type="molecule type" value="Genomic_DNA"/>
</dbReference>
<accession>A0ABY7TH69</accession>
<gene>
    <name evidence="2" type="ORF">PQ455_13040</name>
</gene>
<feature type="signal peptide" evidence="1">
    <location>
        <begin position="1"/>
        <end position="22"/>
    </location>
</feature>
<evidence type="ECO:0000313" key="2">
    <source>
        <dbReference type="EMBL" id="WCT72558.1"/>
    </source>
</evidence>
<proteinExistence type="predicted"/>
<evidence type="ECO:0000256" key="1">
    <source>
        <dbReference type="SAM" id="SignalP"/>
    </source>
</evidence>
<keyword evidence="1" id="KW-0732">Signal</keyword>
<protein>
    <submittedName>
        <fullName evidence="2">Uncharacterized protein</fullName>
    </submittedName>
</protein>
<keyword evidence="3" id="KW-1185">Reference proteome</keyword>
<organism evidence="2 3">
    <name type="scientific">Sphingomonas naphthae</name>
    <dbReference type="NCBI Taxonomy" id="1813468"/>
    <lineage>
        <taxon>Bacteria</taxon>
        <taxon>Pseudomonadati</taxon>
        <taxon>Pseudomonadota</taxon>
        <taxon>Alphaproteobacteria</taxon>
        <taxon>Sphingomonadales</taxon>
        <taxon>Sphingomonadaceae</taxon>
        <taxon>Sphingomonas</taxon>
    </lineage>
</organism>
<reference evidence="2 3" key="1">
    <citation type="submission" date="2023-02" db="EMBL/GenBank/DDBJ databases">
        <title>Genome sequence of Sphingomonas naphthae.</title>
        <authorList>
            <person name="Kim S."/>
            <person name="Heo J."/>
            <person name="Kwon S.-W."/>
        </authorList>
    </citation>
    <scope>NUCLEOTIDE SEQUENCE [LARGE SCALE GENOMIC DNA]</scope>
    <source>
        <strain evidence="2 3">KACC 18716</strain>
    </source>
</reference>